<comment type="cofactor">
    <cofactor evidence="1">
        <name>pyridoxal 5'-phosphate</name>
        <dbReference type="ChEBI" id="CHEBI:597326"/>
    </cofactor>
</comment>
<evidence type="ECO:0000256" key="4">
    <source>
        <dbReference type="ARBA" id="ARBA00023315"/>
    </source>
</evidence>
<dbReference type="EMBL" id="CAJOAZ010019603">
    <property type="protein sequence ID" value="CAF4338168.1"/>
    <property type="molecule type" value="Genomic_DNA"/>
</dbReference>
<evidence type="ECO:0000313" key="7">
    <source>
        <dbReference type="Proteomes" id="UP000663844"/>
    </source>
</evidence>
<evidence type="ECO:0000256" key="3">
    <source>
        <dbReference type="ARBA" id="ARBA00022679"/>
    </source>
</evidence>
<dbReference type="GO" id="GO:0006783">
    <property type="term" value="P:heme biosynthetic process"/>
    <property type="evidence" value="ECO:0007669"/>
    <property type="project" value="TreeGrafter"/>
</dbReference>
<dbReference type="InterPro" id="IPR015421">
    <property type="entry name" value="PyrdxlP-dep_Trfase_major"/>
</dbReference>
<dbReference type="GO" id="GO:0030170">
    <property type="term" value="F:pyridoxal phosphate binding"/>
    <property type="evidence" value="ECO:0007669"/>
    <property type="project" value="InterPro"/>
</dbReference>
<feature type="non-terminal residue" evidence="6">
    <location>
        <position position="174"/>
    </location>
</feature>
<evidence type="ECO:0000259" key="5">
    <source>
        <dbReference type="Pfam" id="PF00155"/>
    </source>
</evidence>
<dbReference type="InterPro" id="IPR050087">
    <property type="entry name" value="AON_synthase_class-II"/>
</dbReference>
<dbReference type="InterPro" id="IPR015424">
    <property type="entry name" value="PyrdxlP-dep_Trfase"/>
</dbReference>
<dbReference type="InterPro" id="IPR004839">
    <property type="entry name" value="Aminotransferase_I/II_large"/>
</dbReference>
<sequence>KAFGSIGGYIASTSKVTDFIRSYGSGFIFTTSMPPTVLASAIAAIEISMSDEGRSLRRKQQENVRELRSKLIDAGLPVMMSPSHIIPIHVGDAALATLLCNHLLDRYSIYIQSINYPTVERGTERLRIAATPYHTSEMIDQLVDALKHVWKDVGLTLKDIDQQQQQTVAMRHHG</sequence>
<dbReference type="Gene3D" id="3.90.1150.10">
    <property type="entry name" value="Aspartate Aminotransferase, domain 1"/>
    <property type="match status" value="1"/>
</dbReference>
<dbReference type="PANTHER" id="PTHR13693:SF102">
    <property type="entry name" value="2-AMINO-3-KETOBUTYRATE COENZYME A LIGASE, MITOCHONDRIAL"/>
    <property type="match status" value="1"/>
</dbReference>
<organism evidence="6 7">
    <name type="scientific">Adineta steineri</name>
    <dbReference type="NCBI Taxonomy" id="433720"/>
    <lineage>
        <taxon>Eukaryota</taxon>
        <taxon>Metazoa</taxon>
        <taxon>Spiralia</taxon>
        <taxon>Gnathifera</taxon>
        <taxon>Rotifera</taxon>
        <taxon>Eurotatoria</taxon>
        <taxon>Bdelloidea</taxon>
        <taxon>Adinetida</taxon>
        <taxon>Adinetidae</taxon>
        <taxon>Adineta</taxon>
    </lineage>
</organism>
<proteinExistence type="inferred from homology"/>
<comment type="caution">
    <text evidence="6">The sequence shown here is derived from an EMBL/GenBank/DDBJ whole genome shotgun (WGS) entry which is preliminary data.</text>
</comment>
<feature type="domain" description="Aminotransferase class I/classII large" evidence="5">
    <location>
        <begin position="1"/>
        <end position="146"/>
    </location>
</feature>
<accession>A0A820KDB9</accession>
<dbReference type="Proteomes" id="UP000663844">
    <property type="component" value="Unassembled WGS sequence"/>
</dbReference>
<comment type="similarity">
    <text evidence="2">Belongs to the class-II pyridoxal-phosphate-dependent aminotransferase family.</text>
</comment>
<dbReference type="PANTHER" id="PTHR13693">
    <property type="entry name" value="CLASS II AMINOTRANSFERASE/8-AMINO-7-OXONONANOATE SYNTHASE"/>
    <property type="match status" value="1"/>
</dbReference>
<gene>
    <name evidence="6" type="ORF">OXD698_LOCUS48078</name>
</gene>
<protein>
    <recommendedName>
        <fullName evidence="5">Aminotransferase class I/classII large domain-containing protein</fullName>
    </recommendedName>
</protein>
<dbReference type="GO" id="GO:0005739">
    <property type="term" value="C:mitochondrion"/>
    <property type="evidence" value="ECO:0007669"/>
    <property type="project" value="TreeGrafter"/>
</dbReference>
<dbReference type="GO" id="GO:0003870">
    <property type="term" value="F:5-aminolevulinate synthase activity"/>
    <property type="evidence" value="ECO:0007669"/>
    <property type="project" value="TreeGrafter"/>
</dbReference>
<keyword evidence="4" id="KW-0012">Acyltransferase</keyword>
<evidence type="ECO:0000313" key="6">
    <source>
        <dbReference type="EMBL" id="CAF4338168.1"/>
    </source>
</evidence>
<evidence type="ECO:0000256" key="1">
    <source>
        <dbReference type="ARBA" id="ARBA00001933"/>
    </source>
</evidence>
<dbReference type="Pfam" id="PF00155">
    <property type="entry name" value="Aminotran_1_2"/>
    <property type="match status" value="1"/>
</dbReference>
<keyword evidence="3" id="KW-0808">Transferase</keyword>
<dbReference type="AlphaFoldDB" id="A0A820KDB9"/>
<dbReference type="InterPro" id="IPR015422">
    <property type="entry name" value="PyrdxlP-dep_Trfase_small"/>
</dbReference>
<evidence type="ECO:0000256" key="2">
    <source>
        <dbReference type="ARBA" id="ARBA00008392"/>
    </source>
</evidence>
<name>A0A820KDB9_9BILA</name>
<dbReference type="SUPFAM" id="SSF53383">
    <property type="entry name" value="PLP-dependent transferases"/>
    <property type="match status" value="1"/>
</dbReference>
<dbReference type="Gene3D" id="3.40.640.10">
    <property type="entry name" value="Type I PLP-dependent aspartate aminotransferase-like (Major domain)"/>
    <property type="match status" value="1"/>
</dbReference>
<reference evidence="6" key="1">
    <citation type="submission" date="2021-02" db="EMBL/GenBank/DDBJ databases">
        <authorList>
            <person name="Nowell W R."/>
        </authorList>
    </citation>
    <scope>NUCLEOTIDE SEQUENCE</scope>
</reference>